<dbReference type="EMBL" id="AFZZ01000161">
    <property type="protein sequence ID" value="EHJ38966.1"/>
    <property type="molecule type" value="Genomic_DNA"/>
</dbReference>
<dbReference type="Pfam" id="PF14903">
    <property type="entry name" value="WG_beta_rep"/>
    <property type="match status" value="4"/>
</dbReference>
<dbReference type="InterPro" id="IPR032774">
    <property type="entry name" value="WG_beta_rep"/>
</dbReference>
<evidence type="ECO:0000313" key="2">
    <source>
        <dbReference type="Proteomes" id="UP000004407"/>
    </source>
</evidence>
<comment type="caution">
    <text evidence="1">The sequence shown here is derived from an EMBL/GenBank/DDBJ whole genome shotgun (WGS) entry which is preliminary data.</text>
</comment>
<dbReference type="AlphaFoldDB" id="G6AYT8"/>
<organism evidence="1 2">
    <name type="scientific">Leyella stercorea DSM 18206</name>
    <dbReference type="NCBI Taxonomy" id="1002367"/>
    <lineage>
        <taxon>Bacteria</taxon>
        <taxon>Pseudomonadati</taxon>
        <taxon>Bacteroidota</taxon>
        <taxon>Bacteroidia</taxon>
        <taxon>Bacteroidales</taxon>
        <taxon>Prevotellaceae</taxon>
        <taxon>Leyella</taxon>
    </lineage>
</organism>
<name>G6AYT8_9BACT</name>
<accession>G6AYT8</accession>
<evidence type="ECO:0008006" key="3">
    <source>
        <dbReference type="Google" id="ProtNLM"/>
    </source>
</evidence>
<dbReference type="PATRIC" id="fig|1002367.3.peg.1458"/>
<evidence type="ECO:0000313" key="1">
    <source>
        <dbReference type="EMBL" id="EHJ38966.1"/>
    </source>
</evidence>
<gene>
    <name evidence="1" type="ORF">HMPREF0673_01799</name>
</gene>
<sequence length="521" mass="59665">MVIGKSAITKFKKVNSQLNKSDNTKHSNSNWIEERKNGIGLTDSFLMDSSNNEIGEIMSSFDTHGFAVIKGDKGYGLIDKQLKVVLDCSYIFKDNICGPNFAYLVVQKNGCYGLINEIGKIVVPCQYPGFASFSNADNNNLLDRGFLCITDGNKYGLIEIANSNQYLLNCVYDRIVFHSNKQYIWQDFLYADDNRYIVGYSAKSCTVFDVLSRQFFIINELVYNIEVIFNNHIIAISKYSKTDDTLKYKILSIENGITMNEKEYDGLATLDGKYIQVRQGENWGIFDLSENKEIIPCQYFHGEKQSGYSVHFCPDFMIKPNEELILVLNDGLWGYINKSNNLVIDCIYEKARPFSDGMAAVYQHFYWRFINSDGEFVGGKYIEVLDFKEGMAGVKEFDKWGYINKYGIQIIPSRFSEAKSFAEGLAPVAFKNKWGYINEMNETVIPFRYQWAYPFNDGIASVNDYGGNGHIDKNGKWIDYEEYKQDNNTYHNYEAERWDALTDGMEGDYPGSGVDYDLLGF</sequence>
<proteinExistence type="predicted"/>
<dbReference type="Proteomes" id="UP000004407">
    <property type="component" value="Unassembled WGS sequence"/>
</dbReference>
<dbReference type="PANTHER" id="PTHR37841:SF1">
    <property type="entry name" value="DUF3298 DOMAIN-CONTAINING PROTEIN"/>
    <property type="match status" value="1"/>
</dbReference>
<dbReference type="HOGENOM" id="CLU_522595_0_0_10"/>
<dbReference type="eggNOG" id="COG5263">
    <property type="taxonomic scope" value="Bacteria"/>
</dbReference>
<dbReference type="PANTHER" id="PTHR37841">
    <property type="entry name" value="GLR2918 PROTEIN"/>
    <property type="match status" value="1"/>
</dbReference>
<reference evidence="1 2" key="1">
    <citation type="submission" date="2011-08" db="EMBL/GenBank/DDBJ databases">
        <authorList>
            <person name="Weinstock G."/>
            <person name="Sodergren E."/>
            <person name="Clifton S."/>
            <person name="Fulton L."/>
            <person name="Fulton B."/>
            <person name="Courtney L."/>
            <person name="Fronick C."/>
            <person name="Harrison M."/>
            <person name="Strong C."/>
            <person name="Farmer C."/>
            <person name="Delahaunty K."/>
            <person name="Markovic C."/>
            <person name="Hall O."/>
            <person name="Minx P."/>
            <person name="Tomlinson C."/>
            <person name="Mitreva M."/>
            <person name="Hou S."/>
            <person name="Chen J."/>
            <person name="Wollam A."/>
            <person name="Pepin K.H."/>
            <person name="Johnson M."/>
            <person name="Bhonagiri V."/>
            <person name="Zhang X."/>
            <person name="Suruliraj S."/>
            <person name="Warren W."/>
            <person name="Chinwalla A."/>
            <person name="Mardis E.R."/>
            <person name="Wilson R.K."/>
        </authorList>
    </citation>
    <scope>NUCLEOTIDE SEQUENCE [LARGE SCALE GENOMIC DNA]</scope>
    <source>
        <strain evidence="1 2">DSM 18206</strain>
    </source>
</reference>
<protein>
    <recommendedName>
        <fullName evidence="3">WG repeat-containing protein</fullName>
    </recommendedName>
</protein>